<evidence type="ECO:0000313" key="1">
    <source>
        <dbReference type="EMBL" id="OGM99541.1"/>
    </source>
</evidence>
<organism evidence="1 2">
    <name type="scientific">Candidatus Yanofskybacteria bacterium RIFCSPHIGHO2_01_FULL_41_53</name>
    <dbReference type="NCBI Taxonomy" id="1802663"/>
    <lineage>
        <taxon>Bacteria</taxon>
        <taxon>Candidatus Yanofskyibacteriota</taxon>
    </lineage>
</organism>
<evidence type="ECO:0000313" key="2">
    <source>
        <dbReference type="Proteomes" id="UP000177117"/>
    </source>
</evidence>
<dbReference type="AlphaFoldDB" id="A0A1F8EFE1"/>
<dbReference type="Proteomes" id="UP000177117">
    <property type="component" value="Unassembled WGS sequence"/>
</dbReference>
<comment type="caution">
    <text evidence="1">The sequence shown here is derived from an EMBL/GenBank/DDBJ whole genome shotgun (WGS) entry which is preliminary data.</text>
</comment>
<name>A0A1F8EFE1_9BACT</name>
<sequence>MGALIRHATVKEEVISKLNLMKQNNLTANQVRRIKYLKGQIWQLFYELTESYFGIDNQQIRELTDQELEALVSIVIKRAQKTSRILKVLCVVTIIGSVFINDSDNVLFTKYVRELKKMLGSDFDLVKILREYRY</sequence>
<dbReference type="EMBL" id="MGJD01000042">
    <property type="protein sequence ID" value="OGM99541.1"/>
    <property type="molecule type" value="Genomic_DNA"/>
</dbReference>
<protein>
    <submittedName>
        <fullName evidence="1">Uncharacterized protein</fullName>
    </submittedName>
</protein>
<reference evidence="1 2" key="1">
    <citation type="journal article" date="2016" name="Nat. Commun.">
        <title>Thousands of microbial genomes shed light on interconnected biogeochemical processes in an aquifer system.</title>
        <authorList>
            <person name="Anantharaman K."/>
            <person name="Brown C.T."/>
            <person name="Hug L.A."/>
            <person name="Sharon I."/>
            <person name="Castelle C.J."/>
            <person name="Probst A.J."/>
            <person name="Thomas B.C."/>
            <person name="Singh A."/>
            <person name="Wilkins M.J."/>
            <person name="Karaoz U."/>
            <person name="Brodie E.L."/>
            <person name="Williams K.H."/>
            <person name="Hubbard S.S."/>
            <person name="Banfield J.F."/>
        </authorList>
    </citation>
    <scope>NUCLEOTIDE SEQUENCE [LARGE SCALE GENOMIC DNA]</scope>
</reference>
<gene>
    <name evidence="1" type="ORF">A2650_04205</name>
</gene>
<proteinExistence type="predicted"/>
<accession>A0A1F8EFE1</accession>